<proteinExistence type="predicted"/>
<reference evidence="1 2" key="1">
    <citation type="submission" date="2018-09" db="EMBL/GenBank/DDBJ databases">
        <title>Metagenome Assembled Genomes from an Advanced Water Purification Facility.</title>
        <authorList>
            <person name="Stamps B.W."/>
            <person name="Spear J.R."/>
        </authorList>
    </citation>
    <scope>NUCLEOTIDE SEQUENCE [LARGE SCALE GENOMIC DNA]</scope>
    <source>
        <strain evidence="1">Bin_29_2</strain>
    </source>
</reference>
<organism evidence="1 2">
    <name type="scientific">Mycolicibacter arupensis</name>
    <dbReference type="NCBI Taxonomy" id="342002"/>
    <lineage>
        <taxon>Bacteria</taxon>
        <taxon>Bacillati</taxon>
        <taxon>Actinomycetota</taxon>
        <taxon>Actinomycetes</taxon>
        <taxon>Mycobacteriales</taxon>
        <taxon>Mycobacteriaceae</taxon>
        <taxon>Mycolicibacter</taxon>
    </lineage>
</organism>
<comment type="caution">
    <text evidence="1">The sequence shown here is derived from an EMBL/GenBank/DDBJ whole genome shotgun (WGS) entry which is preliminary data.</text>
</comment>
<name>A0A5C7XV08_9MYCO</name>
<sequence>MAEVDAADVTALAAGDLEQIVSVITIMAKAYTRGNGFSNGEPNDELAAVVTTAAARLAANGAQIAVDETAGVFSRSIRGGFTGWSLAEQFVLNRYRVRAQ</sequence>
<feature type="non-terminal residue" evidence="1">
    <location>
        <position position="100"/>
    </location>
</feature>
<dbReference type="RefSeq" id="WP_276762076.1">
    <property type="nucleotide sequence ID" value="NZ_SSGD01000107.1"/>
</dbReference>
<protein>
    <submittedName>
        <fullName evidence="1">Uncharacterized protein</fullName>
    </submittedName>
</protein>
<dbReference type="AlphaFoldDB" id="A0A5C7XV08"/>
<evidence type="ECO:0000313" key="1">
    <source>
        <dbReference type="EMBL" id="TXI53397.1"/>
    </source>
</evidence>
<accession>A0A5C7XV08</accession>
<evidence type="ECO:0000313" key="2">
    <source>
        <dbReference type="Proteomes" id="UP000321797"/>
    </source>
</evidence>
<dbReference type="Proteomes" id="UP000321797">
    <property type="component" value="Unassembled WGS sequence"/>
</dbReference>
<gene>
    <name evidence="1" type="ORF">E6Q54_16595</name>
</gene>
<dbReference type="EMBL" id="SSGD01000107">
    <property type="protein sequence ID" value="TXI53397.1"/>
    <property type="molecule type" value="Genomic_DNA"/>
</dbReference>